<sequence>MVHPGQHARVRRLQQGLTLLKVLLLVAVLGGLSLVGYLEWRERTLVETSRQEHRALSQADQAIITFATVMRRLPCPDADGDGLEDCGTSAQKGWLPSQSLRQAGADPGVDIGRLRYLVQRGGGDQDLTVLSDTWRPLEYDDGAATFFNMRDANPYPDDILNLADLCQRLAVGVETAYASGRAAVRSSPMRTVAYALVHPGMHGNTTTGSLFDGANQTDANEVEDPAKAPLLSTYDDVVFERSFASLRSAFQCQPLIDSINMVALGLDVSEQVADMRDDNIEAAQQAIIFASIGAGVTAVETAALIIEGASEAGNAAVAWALCAATLGLAVNACAAAPQHTAAIALTGGVMAANIASIALNIVAAVKAGEALALADNEIDVSDLSCGPTPNPDDIIAAAQQEVTDATNALAELDADILTKQGQLGAANTARTNSINSLYATVRASQASSSIDYKVTNLINAGDAWYTADANFNTAESQLTLLNDQYNNWNASVTKYNNILNNLTGPANTGALNTQINSLQTQINNLQTQIDAETNPDTKQALQLQQLSLMADRELLIRYRDSGDTTEIVTERDRAVTERDNVAGQISAAQTNYNNANTALGNANSTYQSAYSSLLNHGVYSVTTGLTTTYQCTNYAGTCPATINISGTDYPVTNRTSVVRNAIADLMGGTGNTWGVSWPADDSKLVMPSVRQKELTALQGRRPAAVDRVNTANANLAQAQDAAQDMPECTITGTGVGPMPPDIPEALLINVDRKGGTR</sequence>
<organism evidence="2 3">
    <name type="scientific">Hydrogenophaga electricum</name>
    <dbReference type="NCBI Taxonomy" id="1230953"/>
    <lineage>
        <taxon>Bacteria</taxon>
        <taxon>Pseudomonadati</taxon>
        <taxon>Pseudomonadota</taxon>
        <taxon>Betaproteobacteria</taxon>
        <taxon>Burkholderiales</taxon>
        <taxon>Comamonadaceae</taxon>
        <taxon>Hydrogenophaga</taxon>
    </lineage>
</organism>
<comment type="caution">
    <text evidence="2">The sequence shown here is derived from an EMBL/GenBank/DDBJ whole genome shotgun (WGS) entry which is preliminary data.</text>
</comment>
<gene>
    <name evidence="2" type="ORF">GCM10007935_34010</name>
</gene>
<evidence type="ECO:0000256" key="1">
    <source>
        <dbReference type="SAM" id="Phobius"/>
    </source>
</evidence>
<dbReference type="Proteomes" id="UP001156903">
    <property type="component" value="Unassembled WGS sequence"/>
</dbReference>
<keyword evidence="1" id="KW-0812">Transmembrane</keyword>
<protein>
    <recommendedName>
        <fullName evidence="4">DUF637 domain-containing protein</fullName>
    </recommendedName>
</protein>
<evidence type="ECO:0008006" key="4">
    <source>
        <dbReference type="Google" id="ProtNLM"/>
    </source>
</evidence>
<accession>A0ABQ6C831</accession>
<feature type="transmembrane region" description="Helical" evidence="1">
    <location>
        <begin position="20"/>
        <end position="40"/>
    </location>
</feature>
<dbReference type="RefSeq" id="WP_284308774.1">
    <property type="nucleotide sequence ID" value="NZ_BSPB01000039.1"/>
</dbReference>
<name>A0ABQ6C831_9BURK</name>
<dbReference type="EMBL" id="BSPB01000039">
    <property type="protein sequence ID" value="GLS15964.1"/>
    <property type="molecule type" value="Genomic_DNA"/>
</dbReference>
<proteinExistence type="predicted"/>
<evidence type="ECO:0000313" key="2">
    <source>
        <dbReference type="EMBL" id="GLS15964.1"/>
    </source>
</evidence>
<evidence type="ECO:0000313" key="3">
    <source>
        <dbReference type="Proteomes" id="UP001156903"/>
    </source>
</evidence>
<keyword evidence="1" id="KW-1133">Transmembrane helix</keyword>
<reference evidence="3" key="1">
    <citation type="journal article" date="2019" name="Int. J. Syst. Evol. Microbiol.">
        <title>The Global Catalogue of Microorganisms (GCM) 10K type strain sequencing project: providing services to taxonomists for standard genome sequencing and annotation.</title>
        <authorList>
            <consortium name="The Broad Institute Genomics Platform"/>
            <consortium name="The Broad Institute Genome Sequencing Center for Infectious Disease"/>
            <person name="Wu L."/>
            <person name="Ma J."/>
        </authorList>
    </citation>
    <scope>NUCLEOTIDE SEQUENCE [LARGE SCALE GENOMIC DNA]</scope>
    <source>
        <strain evidence="3">NBRC 109341</strain>
    </source>
</reference>
<keyword evidence="1" id="KW-0472">Membrane</keyword>
<keyword evidence="3" id="KW-1185">Reference proteome</keyword>